<feature type="region of interest" description="Disordered" evidence="1">
    <location>
        <begin position="233"/>
        <end position="266"/>
    </location>
</feature>
<feature type="compositionally biased region" description="Low complexity" evidence="1">
    <location>
        <begin position="54"/>
        <end position="63"/>
    </location>
</feature>
<evidence type="ECO:0000313" key="3">
    <source>
        <dbReference type="Proteomes" id="UP001500506"/>
    </source>
</evidence>
<evidence type="ECO:0000313" key="2">
    <source>
        <dbReference type="EMBL" id="GAA1769476.1"/>
    </source>
</evidence>
<name>A0ABP4X7J3_9MICO</name>
<protein>
    <recommendedName>
        <fullName evidence="4">DUF1707 domain-containing protein</fullName>
    </recommendedName>
</protein>
<feature type="region of interest" description="Disordered" evidence="1">
    <location>
        <begin position="45"/>
        <end position="72"/>
    </location>
</feature>
<accession>A0ABP4X7J3</accession>
<dbReference type="EMBL" id="BAAANH010000008">
    <property type="protein sequence ID" value="GAA1769476.1"/>
    <property type="molecule type" value="Genomic_DNA"/>
</dbReference>
<dbReference type="RefSeq" id="WP_232500068.1">
    <property type="nucleotide sequence ID" value="NZ_BAAANH010000008.1"/>
</dbReference>
<gene>
    <name evidence="2" type="ORF">GCM10009747_33260</name>
</gene>
<feature type="compositionally biased region" description="Basic and acidic residues" evidence="1">
    <location>
        <begin position="237"/>
        <end position="251"/>
    </location>
</feature>
<organism evidence="2 3">
    <name type="scientific">Agromyces humatus</name>
    <dbReference type="NCBI Taxonomy" id="279573"/>
    <lineage>
        <taxon>Bacteria</taxon>
        <taxon>Bacillati</taxon>
        <taxon>Actinomycetota</taxon>
        <taxon>Actinomycetes</taxon>
        <taxon>Micrococcales</taxon>
        <taxon>Microbacteriaceae</taxon>
        <taxon>Agromyces</taxon>
    </lineage>
</organism>
<reference evidence="3" key="1">
    <citation type="journal article" date="2019" name="Int. J. Syst. Evol. Microbiol.">
        <title>The Global Catalogue of Microorganisms (GCM) 10K type strain sequencing project: providing services to taxonomists for standard genome sequencing and annotation.</title>
        <authorList>
            <consortium name="The Broad Institute Genomics Platform"/>
            <consortium name="The Broad Institute Genome Sequencing Center for Infectious Disease"/>
            <person name="Wu L."/>
            <person name="Ma J."/>
        </authorList>
    </citation>
    <scope>NUCLEOTIDE SEQUENCE [LARGE SCALE GENOMIC DNA]</scope>
    <source>
        <strain evidence="3">JCM 14319</strain>
    </source>
</reference>
<feature type="compositionally biased region" description="Polar residues" evidence="1">
    <location>
        <begin position="257"/>
        <end position="266"/>
    </location>
</feature>
<keyword evidence="3" id="KW-1185">Reference proteome</keyword>
<proteinExistence type="predicted"/>
<sequence length="266" mass="29050">MRTDAEDPLTLRRDALRRIAYGTPDPSAAVIAELVEVEAELAARDAAADRAPRVPESGESPRGPSRESSPRRGPLPRWVLVGAVSVSLLIAAIVLEPVRSAMSPPRGLEVFEHVPPGHQRGAANKVAESAGLQPSSRSELRSLGRVFGYEFWVHRVDDVVCLLSRREFWFEWVDDCLGIDAFLASGLTRAISADELSDRARSSADIAPDEVVIVHWGADSLDIEWSIVRAGSPARPGDLDPDRGPPFRLDDAPTTYEEWSSSRIAE</sequence>
<evidence type="ECO:0008006" key="4">
    <source>
        <dbReference type="Google" id="ProtNLM"/>
    </source>
</evidence>
<evidence type="ECO:0000256" key="1">
    <source>
        <dbReference type="SAM" id="MobiDB-lite"/>
    </source>
</evidence>
<comment type="caution">
    <text evidence="2">The sequence shown here is derived from an EMBL/GenBank/DDBJ whole genome shotgun (WGS) entry which is preliminary data.</text>
</comment>
<dbReference type="Proteomes" id="UP001500506">
    <property type="component" value="Unassembled WGS sequence"/>
</dbReference>